<dbReference type="EMBL" id="CADCVB010000057">
    <property type="protein sequence ID" value="CAA9417216.1"/>
    <property type="molecule type" value="Genomic_DNA"/>
</dbReference>
<gene>
    <name evidence="2" type="ORF">AVDCRST_MAG78-774</name>
</gene>
<feature type="non-terminal residue" evidence="2">
    <location>
        <position position="70"/>
    </location>
</feature>
<reference evidence="2" key="1">
    <citation type="submission" date="2020-02" db="EMBL/GenBank/DDBJ databases">
        <authorList>
            <person name="Meier V. D."/>
        </authorList>
    </citation>
    <scope>NUCLEOTIDE SEQUENCE</scope>
    <source>
        <strain evidence="2">AVDCRST_MAG78</strain>
    </source>
</reference>
<name>A0A6J4PII5_9ACTN</name>
<sequence>ERNPYEPRPSARGAVGLCPIPGLPLSGDGRGGFAPASRGPAPCGHPVGARRGPATEGTPGEDSDLPVERL</sequence>
<evidence type="ECO:0000256" key="1">
    <source>
        <dbReference type="SAM" id="MobiDB-lite"/>
    </source>
</evidence>
<proteinExistence type="predicted"/>
<accession>A0A6J4PII5</accession>
<organism evidence="2">
    <name type="scientific">uncultured Rubrobacteraceae bacterium</name>
    <dbReference type="NCBI Taxonomy" id="349277"/>
    <lineage>
        <taxon>Bacteria</taxon>
        <taxon>Bacillati</taxon>
        <taxon>Actinomycetota</taxon>
        <taxon>Rubrobacteria</taxon>
        <taxon>Rubrobacterales</taxon>
        <taxon>Rubrobacteraceae</taxon>
        <taxon>environmental samples</taxon>
    </lineage>
</organism>
<protein>
    <submittedName>
        <fullName evidence="2">Uncharacterized protein</fullName>
    </submittedName>
</protein>
<dbReference type="AlphaFoldDB" id="A0A6J4PII5"/>
<feature type="non-terminal residue" evidence="2">
    <location>
        <position position="1"/>
    </location>
</feature>
<evidence type="ECO:0000313" key="2">
    <source>
        <dbReference type="EMBL" id="CAA9417216.1"/>
    </source>
</evidence>
<feature type="compositionally biased region" description="Acidic residues" evidence="1">
    <location>
        <begin position="59"/>
        <end position="70"/>
    </location>
</feature>
<feature type="region of interest" description="Disordered" evidence="1">
    <location>
        <begin position="1"/>
        <end position="70"/>
    </location>
</feature>